<evidence type="ECO:0000256" key="1">
    <source>
        <dbReference type="SAM" id="Phobius"/>
    </source>
</evidence>
<gene>
    <name evidence="2" type="primary">ORF35779</name>
</gene>
<name>A0A0B6YUW7_9EUPU</name>
<dbReference type="EMBL" id="HACG01012415">
    <property type="protein sequence ID" value="CEK59280.1"/>
    <property type="molecule type" value="Transcribed_RNA"/>
</dbReference>
<reference evidence="2" key="1">
    <citation type="submission" date="2014-12" db="EMBL/GenBank/DDBJ databases">
        <title>Insight into the proteome of Arion vulgaris.</title>
        <authorList>
            <person name="Aradska J."/>
            <person name="Bulat T."/>
            <person name="Smidak R."/>
            <person name="Sarate P."/>
            <person name="Gangsoo J."/>
            <person name="Sialana F."/>
            <person name="Bilban M."/>
            <person name="Lubec G."/>
        </authorList>
    </citation>
    <scope>NUCLEOTIDE SEQUENCE</scope>
    <source>
        <tissue evidence="2">Skin</tissue>
    </source>
</reference>
<protein>
    <submittedName>
        <fullName evidence="2">Uncharacterized protein</fullName>
    </submittedName>
</protein>
<keyword evidence="1" id="KW-0472">Membrane</keyword>
<feature type="non-terminal residue" evidence="2">
    <location>
        <position position="1"/>
    </location>
</feature>
<feature type="non-terminal residue" evidence="2">
    <location>
        <position position="89"/>
    </location>
</feature>
<evidence type="ECO:0000313" key="2">
    <source>
        <dbReference type="EMBL" id="CEK59280.1"/>
    </source>
</evidence>
<keyword evidence="1" id="KW-0812">Transmembrane</keyword>
<keyword evidence="1" id="KW-1133">Transmembrane helix</keyword>
<accession>A0A0B6YUW7</accession>
<proteinExistence type="predicted"/>
<dbReference type="AlphaFoldDB" id="A0A0B6YUW7"/>
<sequence>RPGNETLPSRKVWMIVTVVKEEYLWGTGVVGLVTLIVVLFLRWENFIQIIYERRAEKQNKLLAESSTHLASNIANGNIRTDARFTDANG</sequence>
<feature type="transmembrane region" description="Helical" evidence="1">
    <location>
        <begin position="23"/>
        <end position="43"/>
    </location>
</feature>
<organism evidence="2">
    <name type="scientific">Arion vulgaris</name>
    <dbReference type="NCBI Taxonomy" id="1028688"/>
    <lineage>
        <taxon>Eukaryota</taxon>
        <taxon>Metazoa</taxon>
        <taxon>Spiralia</taxon>
        <taxon>Lophotrochozoa</taxon>
        <taxon>Mollusca</taxon>
        <taxon>Gastropoda</taxon>
        <taxon>Heterobranchia</taxon>
        <taxon>Euthyneura</taxon>
        <taxon>Panpulmonata</taxon>
        <taxon>Eupulmonata</taxon>
        <taxon>Stylommatophora</taxon>
        <taxon>Helicina</taxon>
        <taxon>Arionoidea</taxon>
        <taxon>Arionidae</taxon>
        <taxon>Arion</taxon>
    </lineage>
</organism>